<gene>
    <name evidence="8" type="ordered locus">KLTH0A07436g</name>
</gene>
<dbReference type="OrthoDB" id="2187549at2759"/>
<dbReference type="SUPFAM" id="SSF158997">
    <property type="entry name" value="Trm112p-like"/>
    <property type="match status" value="1"/>
</dbReference>
<accession>C5DC33</accession>
<evidence type="ECO:0000256" key="1">
    <source>
        <dbReference type="ARBA" id="ARBA00004123"/>
    </source>
</evidence>
<dbReference type="GO" id="GO:0070476">
    <property type="term" value="P:rRNA (guanine-N7)-methylation"/>
    <property type="evidence" value="ECO:0007669"/>
    <property type="project" value="TreeGrafter"/>
</dbReference>
<dbReference type="STRING" id="559295.C5DC33"/>
<dbReference type="Gene3D" id="2.20.25.10">
    <property type="match status" value="1"/>
</dbReference>
<dbReference type="GO" id="GO:0005634">
    <property type="term" value="C:nucleus"/>
    <property type="evidence" value="ECO:0007669"/>
    <property type="project" value="UniProtKB-SubCell"/>
</dbReference>
<dbReference type="EMBL" id="CU928165">
    <property type="protein sequence ID" value="CAR21340.1"/>
    <property type="molecule type" value="Genomic_DNA"/>
</dbReference>
<comment type="similarity">
    <text evidence="3">Belongs to the TRM112 family.</text>
</comment>
<keyword evidence="5" id="KW-0539">Nucleus</keyword>
<dbReference type="FunFam" id="2.20.25.10:FF:000021">
    <property type="entry name" value="Multifunctional methyltransferase subunit trm112"/>
    <property type="match status" value="1"/>
</dbReference>
<dbReference type="GO" id="GO:0030488">
    <property type="term" value="P:tRNA methylation"/>
    <property type="evidence" value="ECO:0007669"/>
    <property type="project" value="TreeGrafter"/>
</dbReference>
<dbReference type="eggNOG" id="KOG1088">
    <property type="taxonomic scope" value="Eukaryota"/>
</dbReference>
<dbReference type="Proteomes" id="UP000002036">
    <property type="component" value="Chromosome A"/>
</dbReference>
<evidence type="ECO:0000313" key="8">
    <source>
        <dbReference type="EMBL" id="CAR21340.1"/>
    </source>
</evidence>
<evidence type="ECO:0000256" key="6">
    <source>
        <dbReference type="ARBA" id="ARBA00069342"/>
    </source>
</evidence>
<dbReference type="OMA" id="NMLTSKC"/>
<dbReference type="GeneID" id="8290589"/>
<dbReference type="InParanoid" id="C5DC33"/>
<evidence type="ECO:0000256" key="2">
    <source>
        <dbReference type="ARBA" id="ARBA00004496"/>
    </source>
</evidence>
<dbReference type="GO" id="GO:0046982">
    <property type="term" value="F:protein heterodimerization activity"/>
    <property type="evidence" value="ECO:0007669"/>
    <property type="project" value="InterPro"/>
</dbReference>
<reference evidence="8 9" key="1">
    <citation type="journal article" date="2009" name="Genome Res.">
        <title>Comparative genomics of protoploid Saccharomycetaceae.</title>
        <authorList>
            <consortium name="The Genolevures Consortium"/>
            <person name="Souciet J.-L."/>
            <person name="Dujon B."/>
            <person name="Gaillardin C."/>
            <person name="Johnston M."/>
            <person name="Baret P.V."/>
            <person name="Cliften P."/>
            <person name="Sherman D.J."/>
            <person name="Weissenbach J."/>
            <person name="Westhof E."/>
            <person name="Wincker P."/>
            <person name="Jubin C."/>
            <person name="Poulain J."/>
            <person name="Barbe V."/>
            <person name="Segurens B."/>
            <person name="Artiguenave F."/>
            <person name="Anthouard V."/>
            <person name="Vacherie B."/>
            <person name="Val M.-E."/>
            <person name="Fulton R.S."/>
            <person name="Minx P."/>
            <person name="Wilson R."/>
            <person name="Durrens P."/>
            <person name="Jean G."/>
            <person name="Marck C."/>
            <person name="Martin T."/>
            <person name="Nikolski M."/>
            <person name="Rolland T."/>
            <person name="Seret M.-L."/>
            <person name="Casaregola S."/>
            <person name="Despons L."/>
            <person name="Fairhead C."/>
            <person name="Fischer G."/>
            <person name="Lafontaine I."/>
            <person name="Leh V."/>
            <person name="Lemaire M."/>
            <person name="de Montigny J."/>
            <person name="Neuveglise C."/>
            <person name="Thierry A."/>
            <person name="Blanc-Lenfle I."/>
            <person name="Bleykasten C."/>
            <person name="Diffels J."/>
            <person name="Fritsch E."/>
            <person name="Frangeul L."/>
            <person name="Goeffon A."/>
            <person name="Jauniaux N."/>
            <person name="Kachouri-Lafond R."/>
            <person name="Payen C."/>
            <person name="Potier S."/>
            <person name="Pribylova L."/>
            <person name="Ozanne C."/>
            <person name="Richard G.-F."/>
            <person name="Sacerdot C."/>
            <person name="Straub M.-L."/>
            <person name="Talla E."/>
        </authorList>
    </citation>
    <scope>NUCLEOTIDE SEQUENCE [LARGE SCALE GENOMIC DNA]</scope>
    <source>
        <strain evidence="9">ATCC 56472 / CBS 6340 / NRRL Y-8284</strain>
    </source>
</reference>
<comment type="subcellular location">
    <subcellularLocation>
        <location evidence="2">Cytoplasm</location>
    </subcellularLocation>
    <subcellularLocation>
        <location evidence="1">Nucleus</location>
    </subcellularLocation>
</comment>
<organism evidence="8 9">
    <name type="scientific">Lachancea thermotolerans (strain ATCC 56472 / CBS 6340 / NRRL Y-8284)</name>
    <name type="common">Yeast</name>
    <name type="synonym">Kluyveromyces thermotolerans</name>
    <dbReference type="NCBI Taxonomy" id="559295"/>
    <lineage>
        <taxon>Eukaryota</taxon>
        <taxon>Fungi</taxon>
        <taxon>Dikarya</taxon>
        <taxon>Ascomycota</taxon>
        <taxon>Saccharomycotina</taxon>
        <taxon>Saccharomycetes</taxon>
        <taxon>Saccharomycetales</taxon>
        <taxon>Saccharomycetaceae</taxon>
        <taxon>Lachancea</taxon>
    </lineage>
</organism>
<dbReference type="AlphaFoldDB" id="C5DC33"/>
<name>C5DC33_LACTC</name>
<evidence type="ECO:0000313" key="9">
    <source>
        <dbReference type="Proteomes" id="UP000002036"/>
    </source>
</evidence>
<proteinExistence type="inferred from homology"/>
<dbReference type="KEGG" id="lth:KLTH0A07436g"/>
<dbReference type="Pfam" id="PF03966">
    <property type="entry name" value="Trm112p"/>
    <property type="match status" value="1"/>
</dbReference>
<sequence>MKFLTSNFLKCSVRECDRSNENFPLKYNGEKCQLEQDESLEFNPEFLLRIIDRVDWSAVVSVAIDLGNSSLPSSKPEFTSEDLSDEDMIILKDLHTLLIKTNIVEGEMSCRNCGHIYYIKNSIPNLLLPPHLA</sequence>
<dbReference type="PANTHER" id="PTHR12773:SF0">
    <property type="entry name" value="MULTIFUNCTIONAL METHYLTRANSFERASE SUBUNIT TRM112-LIKE PROTEIN"/>
    <property type="match status" value="1"/>
</dbReference>
<keyword evidence="4" id="KW-0963">Cytoplasm</keyword>
<dbReference type="InterPro" id="IPR005651">
    <property type="entry name" value="Trm112-like"/>
</dbReference>
<dbReference type="FunCoup" id="C5DC33">
    <property type="interactions" value="892"/>
</dbReference>
<evidence type="ECO:0000256" key="4">
    <source>
        <dbReference type="ARBA" id="ARBA00022490"/>
    </source>
</evidence>
<dbReference type="HOGENOM" id="CLU_086140_0_0_1"/>
<evidence type="ECO:0000256" key="7">
    <source>
        <dbReference type="ARBA" id="ARBA00083044"/>
    </source>
</evidence>
<evidence type="ECO:0000256" key="3">
    <source>
        <dbReference type="ARBA" id="ARBA00007980"/>
    </source>
</evidence>
<dbReference type="RefSeq" id="XP_002551782.1">
    <property type="nucleotide sequence ID" value="XM_002551736.1"/>
</dbReference>
<dbReference type="InterPro" id="IPR039127">
    <property type="entry name" value="Trm112"/>
</dbReference>
<dbReference type="PANTHER" id="PTHR12773">
    <property type="entry name" value="UPF0315 PROTEIN-RELATED"/>
    <property type="match status" value="1"/>
</dbReference>
<protein>
    <recommendedName>
        <fullName evidence="6">Multifunctional methyltransferase subunit trm112</fullName>
    </recommendedName>
    <alternativeName>
        <fullName evidence="7">eRF1 methyltransferase subunit trm112</fullName>
    </alternativeName>
</protein>
<dbReference type="GO" id="GO:0005737">
    <property type="term" value="C:cytoplasm"/>
    <property type="evidence" value="ECO:0007669"/>
    <property type="project" value="UniProtKB-SubCell"/>
</dbReference>
<keyword evidence="9" id="KW-1185">Reference proteome</keyword>
<evidence type="ECO:0000256" key="5">
    <source>
        <dbReference type="ARBA" id="ARBA00023242"/>
    </source>
</evidence>